<dbReference type="Proteomes" id="UP000827833">
    <property type="component" value="Segment"/>
</dbReference>
<proteinExistence type="predicted"/>
<name>A0AAE6RJA0_9CAUD</name>
<organism evidence="1 2">
    <name type="scientific">Shigella phage SFP17</name>
    <dbReference type="NCBI Taxonomy" id="2692510"/>
    <lineage>
        <taxon>Viruses</taxon>
        <taxon>Duplodnaviria</taxon>
        <taxon>Heunggongvirae</taxon>
        <taxon>Uroviricota</taxon>
        <taxon>Caudoviricetes</taxon>
        <taxon>Drexlerviridae</taxon>
        <taxon>Tempevirinae</taxon>
        <taxon>Hanrivervirus</taxon>
        <taxon>Hanrivervirus SFP17</taxon>
    </lineage>
</organism>
<keyword evidence="2" id="KW-1185">Reference proteome</keyword>
<evidence type="ECO:0000313" key="2">
    <source>
        <dbReference type="Proteomes" id="UP000827833"/>
    </source>
</evidence>
<gene>
    <name evidence="1" type="ORF">SFP17_062</name>
</gene>
<dbReference type="EMBL" id="MN432485">
    <property type="protein sequence ID" value="QHB43433.1"/>
    <property type="molecule type" value="Genomic_DNA"/>
</dbReference>
<accession>A0AAE6RJA0</accession>
<evidence type="ECO:0000313" key="1">
    <source>
        <dbReference type="EMBL" id="QHB43433.1"/>
    </source>
</evidence>
<reference evidence="1 2" key="1">
    <citation type="submission" date="2019-09" db="EMBL/GenBank/DDBJ databases">
        <title>Isolation and Characterization of a Novel Bacteriophage SFP17 Infecting Shigella flexneri.</title>
        <authorList>
            <person name="Lee J.-H."/>
            <person name="Lee J.-S."/>
        </authorList>
    </citation>
    <scope>NUCLEOTIDE SEQUENCE [LARGE SCALE GENOMIC DNA]</scope>
</reference>
<protein>
    <submittedName>
        <fullName evidence="1">Uncharacterized protein</fullName>
    </submittedName>
</protein>
<sequence length="62" mass="6697">MGSRMKRVIITFIALIAGSHLAYGYSGIVESIGGMIIFLAGAYYGYGDGFKNGKRYILTGKK</sequence>